<feature type="domain" description="NADPH-dependent FMN reductase-like" evidence="1">
    <location>
        <begin position="4"/>
        <end position="136"/>
    </location>
</feature>
<dbReference type="Proteomes" id="UP000050827">
    <property type="component" value="Unassembled WGS sequence"/>
</dbReference>
<dbReference type="PANTHER" id="PTHR30543">
    <property type="entry name" value="CHROMATE REDUCTASE"/>
    <property type="match status" value="1"/>
</dbReference>
<dbReference type="EMBL" id="LCTZ01000002">
    <property type="protein sequence ID" value="KQC28966.1"/>
    <property type="molecule type" value="Genomic_DNA"/>
</dbReference>
<dbReference type="GO" id="GO:0010181">
    <property type="term" value="F:FMN binding"/>
    <property type="evidence" value="ECO:0007669"/>
    <property type="project" value="TreeGrafter"/>
</dbReference>
<dbReference type="InterPro" id="IPR005025">
    <property type="entry name" value="FMN_Rdtase-like_dom"/>
</dbReference>
<protein>
    <submittedName>
        <fullName evidence="2">NADPH-dependent FMN reductase</fullName>
    </submittedName>
</protein>
<keyword evidence="3" id="KW-1185">Reference proteome</keyword>
<evidence type="ECO:0000313" key="2">
    <source>
        <dbReference type="EMBL" id="KQC28966.1"/>
    </source>
</evidence>
<accession>A0A0Q1CE12</accession>
<dbReference type="GO" id="GO:0016491">
    <property type="term" value="F:oxidoreductase activity"/>
    <property type="evidence" value="ECO:0007669"/>
    <property type="project" value="InterPro"/>
</dbReference>
<gene>
    <name evidence="2" type="ORF">AAY42_02960</name>
</gene>
<proteinExistence type="predicted"/>
<evidence type="ECO:0000313" key="3">
    <source>
        <dbReference type="Proteomes" id="UP000050827"/>
    </source>
</evidence>
<dbReference type="SUPFAM" id="SSF52218">
    <property type="entry name" value="Flavoproteins"/>
    <property type="match status" value="1"/>
</dbReference>
<comment type="caution">
    <text evidence="2">The sequence shown here is derived from an EMBL/GenBank/DDBJ whole genome shotgun (WGS) entry which is preliminary data.</text>
</comment>
<dbReference type="GO" id="GO:0005829">
    <property type="term" value="C:cytosol"/>
    <property type="evidence" value="ECO:0007669"/>
    <property type="project" value="TreeGrafter"/>
</dbReference>
<dbReference type="AlphaFoldDB" id="A0A0Q1CE12"/>
<organism evidence="2 3">
    <name type="scientific">Flagellimonas eckloniae</name>
    <dbReference type="NCBI Taxonomy" id="346185"/>
    <lineage>
        <taxon>Bacteria</taxon>
        <taxon>Pseudomonadati</taxon>
        <taxon>Bacteroidota</taxon>
        <taxon>Flavobacteriia</taxon>
        <taxon>Flavobacteriales</taxon>
        <taxon>Flavobacteriaceae</taxon>
        <taxon>Flagellimonas</taxon>
    </lineage>
</organism>
<reference evidence="2 3" key="1">
    <citation type="submission" date="2015-04" db="EMBL/GenBank/DDBJ databases">
        <title>Complete genome of flavobacterium.</title>
        <authorList>
            <person name="Kwon Y.M."/>
            <person name="Kim S.-J."/>
        </authorList>
    </citation>
    <scope>NUCLEOTIDE SEQUENCE [LARGE SCALE GENOMIC DNA]</scope>
    <source>
        <strain evidence="2 3">DK169</strain>
    </source>
</reference>
<dbReference type="Gene3D" id="3.40.50.360">
    <property type="match status" value="1"/>
</dbReference>
<dbReference type="PANTHER" id="PTHR30543:SF21">
    <property type="entry name" value="NAD(P)H-DEPENDENT FMN REDUCTASE LOT6"/>
    <property type="match status" value="1"/>
</dbReference>
<dbReference type="STRING" id="346185.AAY42_02960"/>
<evidence type="ECO:0000259" key="1">
    <source>
        <dbReference type="Pfam" id="PF03358"/>
    </source>
</evidence>
<dbReference type="OrthoDB" id="5767802at2"/>
<dbReference type="InterPro" id="IPR050712">
    <property type="entry name" value="NAD(P)H-dep_reductase"/>
</dbReference>
<name>A0A0Q1CE12_9FLAO</name>
<sequence length="177" mass="19587">MAAILALAGSNSSTSINFKLVQFTTSLIDGHQIQQLNMTYYPFPMYSADDEKQKGYSNSLIELKNDFQKADGVILSVNEHNGNPSAYFKNVLDWLSRLERKFLQDKKVLLMSTSGGKRGGIGSLGVVQDMLPRFGADIISTFSLPSFSENFGPEGITNDELKNQHKVALDAFLKTLK</sequence>
<dbReference type="PATRIC" id="fig|1547436.3.peg.620"/>
<dbReference type="Pfam" id="PF03358">
    <property type="entry name" value="FMN_red"/>
    <property type="match status" value="1"/>
</dbReference>
<dbReference type="RefSeq" id="WP_055392514.1">
    <property type="nucleotide sequence ID" value="NZ_LCTZ01000002.1"/>
</dbReference>
<dbReference type="InterPro" id="IPR029039">
    <property type="entry name" value="Flavoprotein-like_sf"/>
</dbReference>